<evidence type="ECO:0000313" key="2">
    <source>
        <dbReference type="Proteomes" id="UP000028878"/>
    </source>
</evidence>
<dbReference type="AlphaFoldDB" id="A0A1L1PLT4"/>
<keyword evidence="2" id="KW-1185">Reference proteome</keyword>
<dbReference type="Pfam" id="PF14070">
    <property type="entry name" value="YjfB_motility"/>
    <property type="match status" value="1"/>
</dbReference>
<protein>
    <recommendedName>
        <fullName evidence="3">Motility protein</fullName>
    </recommendedName>
</protein>
<dbReference type="RefSeq" id="WP_009516785.1">
    <property type="nucleotide sequence ID" value="NZ_CCAE010000003.1"/>
</dbReference>
<reference evidence="2" key="1">
    <citation type="submission" date="2014-11" db="EMBL/GenBank/DDBJ databases">
        <title>Draft genome sequence of Hydrogenophaga intermedia S1.</title>
        <authorList>
            <person name="Gan H.M."/>
            <person name="Chew T.H."/>
            <person name="Stolz A."/>
        </authorList>
    </citation>
    <scope>NUCLEOTIDE SEQUENCE [LARGE SCALE GENOMIC DNA]</scope>
    <source>
        <strain evidence="2">S1</strain>
    </source>
</reference>
<accession>A0A1L1PLT4</accession>
<organism evidence="1 2">
    <name type="scientific">Hydrogenophaga intermedia</name>
    <dbReference type="NCBI Taxonomy" id="65786"/>
    <lineage>
        <taxon>Bacteria</taxon>
        <taxon>Pseudomonadati</taxon>
        <taxon>Pseudomonadota</taxon>
        <taxon>Betaproteobacteria</taxon>
        <taxon>Burkholderiales</taxon>
        <taxon>Comamonadaceae</taxon>
        <taxon>Hydrogenophaga</taxon>
    </lineage>
</organism>
<gene>
    <name evidence="1" type="ORF">BN948_00686</name>
</gene>
<dbReference type="Proteomes" id="UP000028878">
    <property type="component" value="Unassembled WGS sequence"/>
</dbReference>
<evidence type="ECO:0000313" key="1">
    <source>
        <dbReference type="EMBL" id="CDN86285.1"/>
    </source>
</evidence>
<dbReference type="EMBL" id="CCAE010000003">
    <property type="protein sequence ID" value="CDN86285.1"/>
    <property type="molecule type" value="Genomic_DNA"/>
</dbReference>
<sequence length="67" mass="6768">MDVSPAAMVQAVVANQQADVAQKVQLAMLRKSMDMQGSAALSLLQGVTGALPLAESGSVGTNLNVLA</sequence>
<name>A0A1L1PLT4_HYDIT</name>
<proteinExistence type="predicted"/>
<evidence type="ECO:0008006" key="3">
    <source>
        <dbReference type="Google" id="ProtNLM"/>
    </source>
</evidence>
<dbReference type="InterPro" id="IPR025906">
    <property type="entry name" value="YjfB_motility"/>
</dbReference>